<feature type="compositionally biased region" description="Polar residues" evidence="1">
    <location>
        <begin position="50"/>
        <end position="62"/>
    </location>
</feature>
<comment type="caution">
    <text evidence="2">The sequence shown here is derived from an EMBL/GenBank/DDBJ whole genome shotgun (WGS) entry which is preliminary data.</text>
</comment>
<dbReference type="Proteomes" id="UP000284706">
    <property type="component" value="Unassembled WGS sequence"/>
</dbReference>
<sequence>MEPNSQSLPFELLSLLHSFHAPLLPQPVPVHCSGSLRPTPLMNAGGARSSLPTSSLSTAHTPSTRVAPSSWPFCPIHPPPVEEVLATLLPHSVDDHPFRGLPCPPSTVLRLPLESEPESNAPAQDSGCSRLSRSFSISSTSFRAPPGVCSTDQLRHVRTPLANFERAYSVAEHPQPPSASTRRRQGSAFFLSSPQDALEVSPLARVIGGAYSHLSGLTVHGFFLRPHMELWRLTRCSLPSVLPPRVPTQLWNWTRIQSFRRGPSHSYPSLSAFHCDLALACPPLPSPSSLCCEDIVPPFSLT</sequence>
<dbReference type="AlphaFoldDB" id="A0A409YX04"/>
<evidence type="ECO:0000313" key="3">
    <source>
        <dbReference type="Proteomes" id="UP000284706"/>
    </source>
</evidence>
<organism evidence="2 3">
    <name type="scientific">Gymnopilus dilepis</name>
    <dbReference type="NCBI Taxonomy" id="231916"/>
    <lineage>
        <taxon>Eukaryota</taxon>
        <taxon>Fungi</taxon>
        <taxon>Dikarya</taxon>
        <taxon>Basidiomycota</taxon>
        <taxon>Agaricomycotina</taxon>
        <taxon>Agaricomycetes</taxon>
        <taxon>Agaricomycetidae</taxon>
        <taxon>Agaricales</taxon>
        <taxon>Agaricineae</taxon>
        <taxon>Hymenogastraceae</taxon>
        <taxon>Gymnopilus</taxon>
    </lineage>
</organism>
<name>A0A409YX04_9AGAR</name>
<protein>
    <submittedName>
        <fullName evidence="2">Uncharacterized protein</fullName>
    </submittedName>
</protein>
<gene>
    <name evidence="2" type="ORF">CVT26_002433</name>
</gene>
<keyword evidence="3" id="KW-1185">Reference proteome</keyword>
<evidence type="ECO:0000256" key="1">
    <source>
        <dbReference type="SAM" id="MobiDB-lite"/>
    </source>
</evidence>
<dbReference type="InParanoid" id="A0A409YX04"/>
<reference evidence="2 3" key="1">
    <citation type="journal article" date="2018" name="Evol. Lett.">
        <title>Horizontal gene cluster transfer increased hallucinogenic mushroom diversity.</title>
        <authorList>
            <person name="Reynolds H.T."/>
            <person name="Vijayakumar V."/>
            <person name="Gluck-Thaler E."/>
            <person name="Korotkin H.B."/>
            <person name="Matheny P.B."/>
            <person name="Slot J.C."/>
        </authorList>
    </citation>
    <scope>NUCLEOTIDE SEQUENCE [LARGE SCALE GENOMIC DNA]</scope>
    <source>
        <strain evidence="2 3">SRW20</strain>
    </source>
</reference>
<dbReference type="EMBL" id="NHYE01000090">
    <property type="protein sequence ID" value="PPR07575.1"/>
    <property type="molecule type" value="Genomic_DNA"/>
</dbReference>
<accession>A0A409YX04</accession>
<proteinExistence type="predicted"/>
<feature type="region of interest" description="Disordered" evidence="1">
    <location>
        <begin position="43"/>
        <end position="62"/>
    </location>
</feature>
<evidence type="ECO:0000313" key="2">
    <source>
        <dbReference type="EMBL" id="PPR07575.1"/>
    </source>
</evidence>